<feature type="non-terminal residue" evidence="1">
    <location>
        <position position="1"/>
    </location>
</feature>
<dbReference type="EMBL" id="CAJOAX010031283">
    <property type="protein sequence ID" value="CAF4246692.1"/>
    <property type="molecule type" value="Genomic_DNA"/>
</dbReference>
<comment type="caution">
    <text evidence="1">The sequence shown here is derived from an EMBL/GenBank/DDBJ whole genome shotgun (WGS) entry which is preliminary data.</text>
</comment>
<protein>
    <submittedName>
        <fullName evidence="1">Uncharacterized protein</fullName>
    </submittedName>
</protein>
<organism evidence="1 2">
    <name type="scientific">Rotaria sordida</name>
    <dbReference type="NCBI Taxonomy" id="392033"/>
    <lineage>
        <taxon>Eukaryota</taxon>
        <taxon>Metazoa</taxon>
        <taxon>Spiralia</taxon>
        <taxon>Gnathifera</taxon>
        <taxon>Rotifera</taxon>
        <taxon>Eurotatoria</taxon>
        <taxon>Bdelloidea</taxon>
        <taxon>Philodinida</taxon>
        <taxon>Philodinidae</taxon>
        <taxon>Rotaria</taxon>
    </lineage>
</organism>
<name>A0A820EI84_9BILA</name>
<sequence length="17" mass="1884">VFSIGVDERFDLVESTA</sequence>
<gene>
    <name evidence="1" type="ORF">OTI717_LOCUS40290</name>
</gene>
<dbReference type="Proteomes" id="UP000663823">
    <property type="component" value="Unassembled WGS sequence"/>
</dbReference>
<proteinExistence type="predicted"/>
<evidence type="ECO:0000313" key="1">
    <source>
        <dbReference type="EMBL" id="CAF4246692.1"/>
    </source>
</evidence>
<evidence type="ECO:0000313" key="2">
    <source>
        <dbReference type="Proteomes" id="UP000663823"/>
    </source>
</evidence>
<accession>A0A820EI84</accession>
<dbReference type="AlphaFoldDB" id="A0A820EI84"/>
<reference evidence="1" key="1">
    <citation type="submission" date="2021-02" db="EMBL/GenBank/DDBJ databases">
        <authorList>
            <person name="Nowell W R."/>
        </authorList>
    </citation>
    <scope>NUCLEOTIDE SEQUENCE</scope>
</reference>